<comment type="subcellular location">
    <subcellularLocation>
        <location evidence="1 7">Cell membrane</location>
        <topology evidence="1 7">Multi-pass membrane protein</topology>
    </subcellularLocation>
</comment>
<reference evidence="13 14" key="2">
    <citation type="journal article" date="2019" name="Nat. Med.">
        <title>A library of human gut bacterial isolates paired with longitudinal multiomics data enables mechanistic microbiome research.</title>
        <authorList>
            <person name="Poyet M."/>
            <person name="Groussin M."/>
            <person name="Gibbons S.M."/>
            <person name="Avila-Pacheco J."/>
            <person name="Jiang X."/>
            <person name="Kearney S.M."/>
            <person name="Perrotta A.R."/>
            <person name="Berdy B."/>
            <person name="Zhao S."/>
            <person name="Lieberman T.D."/>
            <person name="Swanson P.K."/>
            <person name="Smith M."/>
            <person name="Roesemann S."/>
            <person name="Alexander J.E."/>
            <person name="Rich S.A."/>
            <person name="Livny J."/>
            <person name="Vlamakis H."/>
            <person name="Clish C."/>
            <person name="Bullock K."/>
            <person name="Deik A."/>
            <person name="Scott J."/>
            <person name="Pierce K.A."/>
            <person name="Xavier R.J."/>
            <person name="Alm E.J."/>
        </authorList>
    </citation>
    <scope>NUCLEOTIDE SEQUENCE [LARGE SCALE GENOMIC DNA]</scope>
    <source>
        <strain evidence="8 13">BIOML-A160</strain>
        <strain evidence="9 14">BIOML-A162</strain>
    </source>
</reference>
<dbReference type="Pfam" id="PF01914">
    <property type="entry name" value="MarC"/>
    <property type="match status" value="1"/>
</dbReference>
<evidence type="ECO:0000256" key="5">
    <source>
        <dbReference type="ARBA" id="ARBA00022989"/>
    </source>
</evidence>
<sequence>MDIFAYSMLCFTSLFTLMDPLGVMPVFLQMTEGMSAGERRSIALKSCALTFVILVLFTLCGRFLFHFFGISTNGFRIAGGIIIFKIGYDMLQAHFTHVKLNENEKKEYSRNITVTPLAVPMLCGPGVISSGITLMEDAPEHIFKIALVCVIALVCLLSFIILCVSTRLLKILGETGNNVMMRLMGLILMVIAVECFINGMQPVLTDILRQAHACP</sequence>
<keyword evidence="4 7" id="KW-0812">Transmembrane</keyword>
<organism evidence="8 13">
    <name type="scientific">Bacteroides thetaiotaomicron</name>
    <dbReference type="NCBI Taxonomy" id="818"/>
    <lineage>
        <taxon>Bacteria</taxon>
        <taxon>Pseudomonadati</taxon>
        <taxon>Bacteroidota</taxon>
        <taxon>Bacteroidia</taxon>
        <taxon>Bacteroidales</taxon>
        <taxon>Bacteroidaceae</taxon>
        <taxon>Bacteroides</taxon>
    </lineage>
</organism>
<dbReference type="Proteomes" id="UP001156216">
    <property type="component" value="Chromosome"/>
</dbReference>
<feature type="transmembrane region" description="Helical" evidence="7">
    <location>
        <begin position="181"/>
        <end position="200"/>
    </location>
</feature>
<evidence type="ECO:0000313" key="12">
    <source>
        <dbReference type="Proteomes" id="UP000283616"/>
    </source>
</evidence>
<evidence type="ECO:0000313" key="14">
    <source>
        <dbReference type="Proteomes" id="UP000436858"/>
    </source>
</evidence>
<evidence type="ECO:0000256" key="6">
    <source>
        <dbReference type="ARBA" id="ARBA00023136"/>
    </source>
</evidence>
<feature type="transmembrane region" description="Helical" evidence="7">
    <location>
        <begin position="6"/>
        <end position="28"/>
    </location>
</feature>
<feature type="transmembrane region" description="Helical" evidence="7">
    <location>
        <begin position="141"/>
        <end position="169"/>
    </location>
</feature>
<evidence type="ECO:0000256" key="1">
    <source>
        <dbReference type="ARBA" id="ARBA00004651"/>
    </source>
</evidence>
<dbReference type="NCBIfam" id="TIGR00427">
    <property type="entry name" value="NAAT family transporter"/>
    <property type="match status" value="1"/>
</dbReference>
<proteinExistence type="inferred from homology"/>
<feature type="transmembrane region" description="Helical" evidence="7">
    <location>
        <begin position="112"/>
        <end position="135"/>
    </location>
</feature>
<dbReference type="Proteomes" id="UP000436858">
    <property type="component" value="Unassembled WGS sequence"/>
</dbReference>
<feature type="transmembrane region" description="Helical" evidence="7">
    <location>
        <begin position="48"/>
        <end position="68"/>
    </location>
</feature>
<evidence type="ECO:0000313" key="11">
    <source>
        <dbReference type="EMBL" id="UYU72000.1"/>
    </source>
</evidence>
<accession>A0A0P0FLK9</accession>
<dbReference type="EMBL" id="CP083681">
    <property type="protein sequence ID" value="UYU72000.1"/>
    <property type="molecule type" value="Genomic_DNA"/>
</dbReference>
<dbReference type="RefSeq" id="WP_004308119.1">
    <property type="nucleotide sequence ID" value="NZ_CAXSTA010000005.1"/>
</dbReference>
<evidence type="ECO:0000313" key="13">
    <source>
        <dbReference type="Proteomes" id="UP000436825"/>
    </source>
</evidence>
<dbReference type="EMBL" id="WCRW01000022">
    <property type="protein sequence ID" value="KAB4451336.1"/>
    <property type="molecule type" value="Genomic_DNA"/>
</dbReference>
<dbReference type="PANTHER" id="PTHR33508:SF1">
    <property type="entry name" value="UPF0056 MEMBRANE PROTEIN YHCE"/>
    <property type="match status" value="1"/>
</dbReference>
<comment type="similarity">
    <text evidence="2 7">Belongs to the UPF0056 (MarC) family.</text>
</comment>
<dbReference type="EMBL" id="QROV01000005">
    <property type="protein sequence ID" value="RHL62461.1"/>
    <property type="molecule type" value="Genomic_DNA"/>
</dbReference>
<reference evidence="10 12" key="1">
    <citation type="submission" date="2018-08" db="EMBL/GenBank/DDBJ databases">
        <title>A genome reference for cultivated species of the human gut microbiota.</title>
        <authorList>
            <person name="Zou Y."/>
            <person name="Xue W."/>
            <person name="Luo G."/>
        </authorList>
    </citation>
    <scope>NUCLEOTIDE SEQUENCE [LARGE SCALE GENOMIC DNA]</scope>
    <source>
        <strain evidence="10 12">AF37-12</strain>
    </source>
</reference>
<dbReference type="EMBL" id="WCRY01000014">
    <property type="protein sequence ID" value="KAB4480432.1"/>
    <property type="molecule type" value="Genomic_DNA"/>
</dbReference>
<evidence type="ECO:0000256" key="4">
    <source>
        <dbReference type="ARBA" id="ARBA00022692"/>
    </source>
</evidence>
<evidence type="ECO:0000313" key="9">
    <source>
        <dbReference type="EMBL" id="KAB4480432.1"/>
    </source>
</evidence>
<protein>
    <recommendedName>
        <fullName evidence="7">UPF0056 membrane protein</fullName>
    </recommendedName>
</protein>
<keyword evidence="5 7" id="KW-1133">Transmembrane helix</keyword>
<dbReference type="KEGG" id="btho:Btheta7330_01632"/>
<keyword evidence="6 7" id="KW-0472">Membrane</keyword>
<evidence type="ECO:0000313" key="8">
    <source>
        <dbReference type="EMBL" id="KAB4451336.1"/>
    </source>
</evidence>
<evidence type="ECO:0000256" key="2">
    <source>
        <dbReference type="ARBA" id="ARBA00009784"/>
    </source>
</evidence>
<dbReference type="Proteomes" id="UP000436825">
    <property type="component" value="Unassembled WGS sequence"/>
</dbReference>
<evidence type="ECO:0000313" key="10">
    <source>
        <dbReference type="EMBL" id="RHL62461.1"/>
    </source>
</evidence>
<dbReference type="InterPro" id="IPR002771">
    <property type="entry name" value="Multi_antbiot-R_MarC"/>
</dbReference>
<dbReference type="Proteomes" id="UP000283616">
    <property type="component" value="Unassembled WGS sequence"/>
</dbReference>
<dbReference type="GeneID" id="75113226"/>
<gene>
    <name evidence="10" type="ORF">DW011_06340</name>
    <name evidence="8" type="ORF">GAN75_23210</name>
    <name evidence="9" type="ORF">GAN91_15395</name>
    <name evidence="11" type="ORF">KQP59_02475</name>
</gene>
<reference evidence="11" key="3">
    <citation type="submission" date="2021-06" db="EMBL/GenBank/DDBJ databases">
        <title>Interrogation of the integrated mobile genetic elements in gut-associated Bacteroides with a consensus prediction approach.</title>
        <authorList>
            <person name="Campbell D.E."/>
            <person name="Leigh J.R."/>
            <person name="Kim T."/>
            <person name="England W."/>
            <person name="Whitaker R.J."/>
            <person name="Degnan P.H."/>
        </authorList>
    </citation>
    <scope>NUCLEOTIDE SEQUENCE</scope>
    <source>
        <strain evidence="11">VPI-BTDOT2</strain>
    </source>
</reference>
<dbReference type="PANTHER" id="PTHR33508">
    <property type="entry name" value="UPF0056 MEMBRANE PROTEIN YHCE"/>
    <property type="match status" value="1"/>
</dbReference>
<evidence type="ECO:0000256" key="7">
    <source>
        <dbReference type="RuleBase" id="RU362048"/>
    </source>
</evidence>
<dbReference type="GO" id="GO:0005886">
    <property type="term" value="C:plasma membrane"/>
    <property type="evidence" value="ECO:0007669"/>
    <property type="project" value="UniProtKB-SubCell"/>
</dbReference>
<dbReference type="AlphaFoldDB" id="A0A0P0FLK9"/>
<keyword evidence="3" id="KW-1003">Cell membrane</keyword>
<evidence type="ECO:0000256" key="3">
    <source>
        <dbReference type="ARBA" id="ARBA00022475"/>
    </source>
</evidence>
<name>A0A0P0FLK9_BACT4</name>
<comment type="caution">
    <text evidence="7">Lacks conserved residue(s) required for the propagation of feature annotation.</text>
</comment>